<dbReference type="SUPFAM" id="SSF56059">
    <property type="entry name" value="Glutathione synthetase ATP-binding domain-like"/>
    <property type="match status" value="1"/>
</dbReference>
<keyword evidence="7" id="KW-1185">Reference proteome</keyword>
<dbReference type="InterPro" id="IPR011761">
    <property type="entry name" value="ATP-grasp"/>
</dbReference>
<sequence>MRIWFNRPFALAYRVLSLIREADTARRFTLICTHKNTWFTGFAAADESQLEPVGLDADAYRDWCLDFATRQGIDLIVPGHETAALIDSSQMFAAHGIRLLAPANAETLPRLHDKSWVYRQLADQDFLASSVDLDDPGKLPEAVQSIWAEGHRACIKPTVSVYGKGFYRLMHPGDTRRPLRGLTLSEWVSKAVAEDGTCAPQQVLEYLPGHEFSVDCIADHGRWIAGVVRKKAILSNTQLLDDNPLLLGYAQRLVERFGLNGMINVQFKEDAHGQPKLLEINPRASGGVAMSCLSGINLPYLALRGFVDGYDGLPIPRARLGQRVTEVAVAISLPTSHAQ</sequence>
<dbReference type="PROSITE" id="PS00867">
    <property type="entry name" value="CPSASE_2"/>
    <property type="match status" value="1"/>
</dbReference>
<dbReference type="Pfam" id="PF15632">
    <property type="entry name" value="ATPgrasp_Ter"/>
    <property type="match status" value="1"/>
</dbReference>
<name>A0ABU8WLH8_9BURK</name>
<organism evidence="6 7">
    <name type="scientific">Variovorax rhizosphaerae</name>
    <dbReference type="NCBI Taxonomy" id="1836200"/>
    <lineage>
        <taxon>Bacteria</taxon>
        <taxon>Pseudomonadati</taxon>
        <taxon>Pseudomonadota</taxon>
        <taxon>Betaproteobacteria</taxon>
        <taxon>Burkholderiales</taxon>
        <taxon>Comamonadaceae</taxon>
        <taxon>Variovorax</taxon>
    </lineage>
</organism>
<dbReference type="PANTHER" id="PTHR43585:SF2">
    <property type="entry name" value="ATP-GRASP ENZYME FSQD"/>
    <property type="match status" value="1"/>
</dbReference>
<proteinExistence type="predicted"/>
<keyword evidence="2 4" id="KW-0547">Nucleotide-binding</keyword>
<feature type="domain" description="ATP-grasp" evidence="5">
    <location>
        <begin position="250"/>
        <end position="307"/>
    </location>
</feature>
<evidence type="ECO:0000313" key="7">
    <source>
        <dbReference type="Proteomes" id="UP001385892"/>
    </source>
</evidence>
<keyword evidence="3 4" id="KW-0067">ATP-binding</keyword>
<dbReference type="Gene3D" id="3.40.50.20">
    <property type="match status" value="1"/>
</dbReference>
<dbReference type="Proteomes" id="UP001385892">
    <property type="component" value="Unassembled WGS sequence"/>
</dbReference>
<evidence type="ECO:0000256" key="2">
    <source>
        <dbReference type="ARBA" id="ARBA00022741"/>
    </source>
</evidence>
<evidence type="ECO:0000259" key="5">
    <source>
        <dbReference type="PROSITE" id="PS50975"/>
    </source>
</evidence>
<dbReference type="EMBL" id="JBBKZT010000007">
    <property type="protein sequence ID" value="MEJ8848388.1"/>
    <property type="molecule type" value="Genomic_DNA"/>
</dbReference>
<evidence type="ECO:0000313" key="6">
    <source>
        <dbReference type="EMBL" id="MEJ8848388.1"/>
    </source>
</evidence>
<accession>A0ABU8WLH8</accession>
<keyword evidence="1" id="KW-0436">Ligase</keyword>
<dbReference type="InterPro" id="IPR005479">
    <property type="entry name" value="CPAse_ATP-bd"/>
</dbReference>
<evidence type="ECO:0000256" key="3">
    <source>
        <dbReference type="ARBA" id="ARBA00022840"/>
    </source>
</evidence>
<comment type="caution">
    <text evidence="6">The sequence shown here is derived from an EMBL/GenBank/DDBJ whole genome shotgun (WGS) entry which is preliminary data.</text>
</comment>
<evidence type="ECO:0000256" key="4">
    <source>
        <dbReference type="PROSITE-ProRule" id="PRU00409"/>
    </source>
</evidence>
<dbReference type="PANTHER" id="PTHR43585">
    <property type="entry name" value="FUMIPYRROLE BIOSYNTHESIS PROTEIN C"/>
    <property type="match status" value="1"/>
</dbReference>
<dbReference type="PROSITE" id="PS50975">
    <property type="entry name" value="ATP_GRASP"/>
    <property type="match status" value="1"/>
</dbReference>
<dbReference type="Gene3D" id="3.30.470.20">
    <property type="entry name" value="ATP-grasp fold, B domain"/>
    <property type="match status" value="1"/>
</dbReference>
<evidence type="ECO:0000256" key="1">
    <source>
        <dbReference type="ARBA" id="ARBA00022598"/>
    </source>
</evidence>
<reference evidence="6 7" key="1">
    <citation type="submission" date="2024-03" db="EMBL/GenBank/DDBJ databases">
        <title>Novel species of the genus Variovorax.</title>
        <authorList>
            <person name="Liu Q."/>
            <person name="Xin Y.-H."/>
        </authorList>
    </citation>
    <scope>NUCLEOTIDE SEQUENCE [LARGE SCALE GENOMIC DNA]</scope>
    <source>
        <strain evidence="6 7">KACC 18900</strain>
    </source>
</reference>
<dbReference type="RefSeq" id="WP_340343517.1">
    <property type="nucleotide sequence ID" value="NZ_JBBKZT010000007.1"/>
</dbReference>
<protein>
    <submittedName>
        <fullName evidence="6">ATP-grasp domain-containing protein</fullName>
    </submittedName>
</protein>
<dbReference type="InterPro" id="IPR052032">
    <property type="entry name" value="ATP-dep_AA_Ligase"/>
</dbReference>
<gene>
    <name evidence="6" type="ORF">WKW82_17150</name>
</gene>